<gene>
    <name evidence="4" type="ORF">ESCO_003665</name>
</gene>
<dbReference type="PANTHER" id="PTHR43008:SF4">
    <property type="entry name" value="CHAIN DEHYDROGENASE, PUTATIVE (AFU_ORTHOLOGUE AFUA_4G08710)-RELATED"/>
    <property type="match status" value="1"/>
</dbReference>
<keyword evidence="3" id="KW-0560">Oxidoreductase</keyword>
<keyword evidence="5" id="KW-1185">Reference proteome</keyword>
<name>A0A0M8N4Y1_ESCWE</name>
<dbReference type="Gene3D" id="3.40.50.720">
    <property type="entry name" value="NAD(P)-binding Rossmann-like Domain"/>
    <property type="match status" value="1"/>
</dbReference>
<evidence type="ECO:0000313" key="5">
    <source>
        <dbReference type="Proteomes" id="UP000053831"/>
    </source>
</evidence>
<dbReference type="STRING" id="150374.A0A0M8N4Y1"/>
<evidence type="ECO:0000256" key="3">
    <source>
        <dbReference type="ARBA" id="ARBA00023002"/>
    </source>
</evidence>
<dbReference type="PRINTS" id="PR00081">
    <property type="entry name" value="GDHRDH"/>
</dbReference>
<dbReference type="SUPFAM" id="SSF51735">
    <property type="entry name" value="NAD(P)-binding Rossmann-fold domains"/>
    <property type="match status" value="1"/>
</dbReference>
<dbReference type="PROSITE" id="PS00061">
    <property type="entry name" value="ADH_SHORT"/>
    <property type="match status" value="1"/>
</dbReference>
<evidence type="ECO:0000256" key="2">
    <source>
        <dbReference type="ARBA" id="ARBA00022857"/>
    </source>
</evidence>
<dbReference type="AlphaFoldDB" id="A0A0M8N4Y1"/>
<dbReference type="GO" id="GO:0050664">
    <property type="term" value="F:oxidoreductase activity, acting on NAD(P)H, oxygen as acceptor"/>
    <property type="evidence" value="ECO:0007669"/>
    <property type="project" value="TreeGrafter"/>
</dbReference>
<protein>
    <submittedName>
        <fullName evidence="4">D-arabinitol 2-dehydrogenase</fullName>
    </submittedName>
</protein>
<organism evidence="4 5">
    <name type="scientific">Escovopsis weberi</name>
    <dbReference type="NCBI Taxonomy" id="150374"/>
    <lineage>
        <taxon>Eukaryota</taxon>
        <taxon>Fungi</taxon>
        <taxon>Dikarya</taxon>
        <taxon>Ascomycota</taxon>
        <taxon>Pezizomycotina</taxon>
        <taxon>Sordariomycetes</taxon>
        <taxon>Hypocreomycetidae</taxon>
        <taxon>Hypocreales</taxon>
        <taxon>Hypocreaceae</taxon>
        <taxon>Escovopsis</taxon>
    </lineage>
</organism>
<proteinExistence type="inferred from homology"/>
<dbReference type="Pfam" id="PF13561">
    <property type="entry name" value="adh_short_C2"/>
    <property type="match status" value="1"/>
</dbReference>
<dbReference type="FunFam" id="3.40.50.720:FF:000084">
    <property type="entry name" value="Short-chain dehydrogenase reductase"/>
    <property type="match status" value="1"/>
</dbReference>
<dbReference type="OrthoDB" id="47007at2759"/>
<dbReference type="GO" id="GO:0016616">
    <property type="term" value="F:oxidoreductase activity, acting on the CH-OH group of donors, NAD or NADP as acceptor"/>
    <property type="evidence" value="ECO:0007669"/>
    <property type="project" value="UniProtKB-ARBA"/>
</dbReference>
<dbReference type="PRINTS" id="PR00080">
    <property type="entry name" value="SDRFAMILY"/>
</dbReference>
<accession>A0A0M8N4Y1</accession>
<dbReference type="InterPro" id="IPR020904">
    <property type="entry name" value="Sc_DH/Rdtase_CS"/>
</dbReference>
<evidence type="ECO:0000256" key="1">
    <source>
        <dbReference type="ARBA" id="ARBA00006484"/>
    </source>
</evidence>
<dbReference type="Proteomes" id="UP000053831">
    <property type="component" value="Unassembled WGS sequence"/>
</dbReference>
<dbReference type="EMBL" id="LGSR01000002">
    <property type="protein sequence ID" value="KOS23307.1"/>
    <property type="molecule type" value="Genomic_DNA"/>
</dbReference>
<keyword evidence="2" id="KW-0521">NADP</keyword>
<comment type="caution">
    <text evidence="4">The sequence shown here is derived from an EMBL/GenBank/DDBJ whole genome shotgun (WGS) entry which is preliminary data.</text>
</comment>
<sequence>MGEPYDREKLTARVIPQMTLAQGGASGQLSKMEALYGSQPARDTEAGRFRLTGNAIVTGGTGCIGLVVCRAMLQHGLSGLLILDLSVEGPAAQASLAALRTEFPAAQILARSVDVTDEALVGRAVGEAKAQLGSVDMLVCFAGMVGTQHALESPVGHFRRLVDVNATGAFICAQAAGREMAAQGTGGRIVLTASISAHRVNYPQPQVGYNASKGAMLMMRASLAAEWARHGITVNTVSPGYMDTILNEGPALDALKEHWFARNPMGRMGEPEELAGVVVMLCSRAGSYITGSDIVVDGGQTVF</sequence>
<comment type="similarity">
    <text evidence="1">Belongs to the short-chain dehydrogenases/reductases (SDR) family.</text>
</comment>
<reference evidence="4 5" key="1">
    <citation type="submission" date="2015-07" db="EMBL/GenBank/DDBJ databases">
        <title>The genome of the fungus Escovopsis weberi, a specialized disease agent of ant agriculture.</title>
        <authorList>
            <person name="de Man T.J."/>
            <person name="Stajich J.E."/>
            <person name="Kubicek C.P."/>
            <person name="Chenthamara K."/>
            <person name="Atanasova L."/>
            <person name="Druzhinina I.S."/>
            <person name="Birnbaum S."/>
            <person name="Barribeau S.M."/>
            <person name="Teiling C."/>
            <person name="Suen G."/>
            <person name="Currie C."/>
            <person name="Gerardo N.M."/>
        </authorList>
    </citation>
    <scope>NUCLEOTIDE SEQUENCE [LARGE SCALE GENOMIC DNA]</scope>
</reference>
<dbReference type="InterPro" id="IPR002347">
    <property type="entry name" value="SDR_fam"/>
</dbReference>
<dbReference type="InterPro" id="IPR036291">
    <property type="entry name" value="NAD(P)-bd_dom_sf"/>
</dbReference>
<dbReference type="PANTHER" id="PTHR43008">
    <property type="entry name" value="BENZIL REDUCTASE"/>
    <property type="match status" value="1"/>
</dbReference>
<evidence type="ECO:0000313" key="4">
    <source>
        <dbReference type="EMBL" id="KOS23307.1"/>
    </source>
</evidence>